<dbReference type="InterPro" id="IPR011322">
    <property type="entry name" value="N-reg_PII-like_a/b"/>
</dbReference>
<reference evidence="2 3" key="1">
    <citation type="submission" date="2018-04" db="EMBL/GenBank/DDBJ databases">
        <title>Novel Campyloabacter and Helicobacter Species and Strains.</title>
        <authorList>
            <person name="Mannion A.J."/>
            <person name="Shen Z."/>
            <person name="Fox J.G."/>
        </authorList>
    </citation>
    <scope>NUCLEOTIDE SEQUENCE [LARGE SCALE GENOMIC DNA]</scope>
    <source>
        <strain evidence="2 3">MIT 98-6070</strain>
    </source>
</reference>
<proteinExistence type="inferred from homology"/>
<dbReference type="GO" id="GO:0010038">
    <property type="term" value="P:response to metal ion"/>
    <property type="evidence" value="ECO:0007669"/>
    <property type="project" value="InterPro"/>
</dbReference>
<dbReference type="PANTHER" id="PTHR23419:SF8">
    <property type="entry name" value="FI09726P"/>
    <property type="match status" value="1"/>
</dbReference>
<keyword evidence="3" id="KW-1185">Reference proteome</keyword>
<sequence length="106" mass="12449">MLILLTTTSNKREAKALAQLLLESRLVACVQYYKIKSQYLWAKHKNKAPKIHKHKEWLLICKTLNAHYDEIQSLILSAHSYEVPEIITFEAKAQDAYEQWLYDTLT</sequence>
<dbReference type="PANTHER" id="PTHR23419">
    <property type="entry name" value="DIVALENT CATION TOLERANCE CUTA-RELATED"/>
    <property type="match status" value="1"/>
</dbReference>
<evidence type="ECO:0000256" key="1">
    <source>
        <dbReference type="ARBA" id="ARBA00010169"/>
    </source>
</evidence>
<dbReference type="Proteomes" id="UP000256599">
    <property type="component" value="Unassembled WGS sequence"/>
</dbReference>
<dbReference type="Pfam" id="PF03091">
    <property type="entry name" value="CutA1"/>
    <property type="match status" value="1"/>
</dbReference>
<accession>A0A3D8I5B3</accession>
<dbReference type="InterPro" id="IPR015867">
    <property type="entry name" value="N-reg_PII/ATP_PRibTrfase_C"/>
</dbReference>
<comment type="similarity">
    <text evidence="1">Belongs to the CutA family.</text>
</comment>
<evidence type="ECO:0000313" key="2">
    <source>
        <dbReference type="EMBL" id="RDU60350.1"/>
    </source>
</evidence>
<comment type="caution">
    <text evidence="2">The sequence shown here is derived from an EMBL/GenBank/DDBJ whole genome shotgun (WGS) entry which is preliminary data.</text>
</comment>
<organism evidence="2 3">
    <name type="scientific">Helicobacter marmotae</name>
    <dbReference type="NCBI Taxonomy" id="152490"/>
    <lineage>
        <taxon>Bacteria</taxon>
        <taxon>Pseudomonadati</taxon>
        <taxon>Campylobacterota</taxon>
        <taxon>Epsilonproteobacteria</taxon>
        <taxon>Campylobacterales</taxon>
        <taxon>Helicobacteraceae</taxon>
        <taxon>Helicobacter</taxon>
    </lineage>
</organism>
<protein>
    <submittedName>
        <fullName evidence="2">Divalent-cation tolerance protein CutA</fullName>
    </submittedName>
</protein>
<dbReference type="AlphaFoldDB" id="A0A3D8I5B3"/>
<name>A0A3D8I5B3_9HELI</name>
<evidence type="ECO:0000313" key="3">
    <source>
        <dbReference type="Proteomes" id="UP000256599"/>
    </source>
</evidence>
<dbReference type="SUPFAM" id="SSF54913">
    <property type="entry name" value="GlnB-like"/>
    <property type="match status" value="1"/>
</dbReference>
<dbReference type="EMBL" id="NXLR01000004">
    <property type="protein sequence ID" value="RDU60350.1"/>
    <property type="molecule type" value="Genomic_DNA"/>
</dbReference>
<dbReference type="InterPro" id="IPR004323">
    <property type="entry name" value="Ion_tolerance_CutA"/>
</dbReference>
<dbReference type="GO" id="GO:0005507">
    <property type="term" value="F:copper ion binding"/>
    <property type="evidence" value="ECO:0007669"/>
    <property type="project" value="TreeGrafter"/>
</dbReference>
<gene>
    <name evidence="2" type="ORF">CQA63_03820</name>
</gene>
<dbReference type="Gene3D" id="3.30.70.120">
    <property type="match status" value="1"/>
</dbReference>
<dbReference type="OrthoDB" id="37622at2"/>
<dbReference type="RefSeq" id="WP_104699597.1">
    <property type="nucleotide sequence ID" value="NZ_FZPP01000007.1"/>
</dbReference>